<keyword evidence="1 3" id="KW-0238">DNA-binding</keyword>
<dbReference type="SMART" id="SM00862">
    <property type="entry name" value="Trans_reg_C"/>
    <property type="match status" value="1"/>
</dbReference>
<dbReference type="Proteomes" id="UP000006844">
    <property type="component" value="Chromosome"/>
</dbReference>
<dbReference type="InterPro" id="IPR036388">
    <property type="entry name" value="WH-like_DNA-bd_sf"/>
</dbReference>
<dbReference type="GO" id="GO:0003677">
    <property type="term" value="F:DNA binding"/>
    <property type="evidence" value="ECO:0007669"/>
    <property type="project" value="UniProtKB-UniRule"/>
</dbReference>
<dbReference type="Pfam" id="PF00486">
    <property type="entry name" value="Trans_reg_C"/>
    <property type="match status" value="1"/>
</dbReference>
<feature type="repeat" description="TPR" evidence="2">
    <location>
        <begin position="312"/>
        <end position="345"/>
    </location>
</feature>
<evidence type="ECO:0000259" key="5">
    <source>
        <dbReference type="PROSITE" id="PS51755"/>
    </source>
</evidence>
<reference evidence="6 7" key="1">
    <citation type="journal article" date="2012" name="Stand. Genomic Sci.">
        <title>Complete genome sequence of Terriglobus saanensis type strain SP1PR4(T), an Acidobacteria from tundra soil.</title>
        <authorList>
            <person name="Rawat S.R."/>
            <person name="Mannisto M.K."/>
            <person name="Starovoytov V."/>
            <person name="Goodwin L."/>
            <person name="Nolan M."/>
            <person name="Hauser L."/>
            <person name="Land M."/>
            <person name="Davenport K.W."/>
            <person name="Woyke T."/>
            <person name="Haggblom M.M."/>
        </authorList>
    </citation>
    <scope>NUCLEOTIDE SEQUENCE</scope>
    <source>
        <strain evidence="7">ATCC BAA-1853 / DSM 23119 / SP1PR4</strain>
    </source>
</reference>
<dbReference type="eggNOG" id="COG3710">
    <property type="taxonomic scope" value="Bacteria"/>
</dbReference>
<dbReference type="InterPro" id="IPR011990">
    <property type="entry name" value="TPR-like_helical_dom_sf"/>
</dbReference>
<dbReference type="STRING" id="401053.AciPR4_1644"/>
<feature type="domain" description="OmpR/PhoB-type" evidence="5">
    <location>
        <begin position="5"/>
        <end position="105"/>
    </location>
</feature>
<sequence length="713" mass="79343">MTDESRTTLLGHGAFQIDLVRECLIFEGEPQTLRHQSFQVLYYLACHPCRTVTKDELQSAIWKETCVTDNALVQCIAEVRRALRDDPKTPTYIKTVPRQGYRFLVSFIEEKGASERSLSAIHEMSPAKLKTPPPVSAELKQPLRFRAVAVSAAFLLFLGLTGLQLFTRHSVHLKREAELPKIAGVKRIRMESIRNETGDPEFNWVDSGMPEMLKAGLQNIPGVEISDDEKGTVRVQAVLSGSMIRQGYGYSLKIDTLAADGHLLGSDFIPTERKKFPLEASLIASLVAEHLGLSVPDRAIQEEALTSDSMDAAGYYQQGVALAERFETKEAIELLKKAVALDPGFAMAYARIGYAYAVVDFAPKQGLPYLLRASSLSDRLTEKQRLYIAAWRATAEENYDEAARIYATITQRCPHDPEAFRQLAKLQRSLEHLDAANATLQSGLTANPNASSLFNVKAIVELAQYHYSAAIVSAQEYLRLSPNEPNAHDTLGMTYQQAGKLYQAIAEFSAALSLDPEFEPAIVHMGDVYFQAGRYEEAIQQYRRYIGAAHTDAARAIGYGNIAAVYRQQQNLKEAAKAAEREIHYDPHAIWNSLVIAVDEKHAAKVHHYEVALQSARNSQERGTPGDRRTIAYQRGWLALQRGDRSKAIASFQEALQHIPATSGIDLHDSCLADAFMQLGMQQKAETEYRRLLANNPSDPFALRGIHSIAHNM</sequence>
<feature type="DNA-binding region" description="OmpR/PhoB-type" evidence="3">
    <location>
        <begin position="5"/>
        <end position="105"/>
    </location>
</feature>
<keyword evidence="2" id="KW-0802">TPR repeat</keyword>
<evidence type="ECO:0000256" key="2">
    <source>
        <dbReference type="PROSITE-ProRule" id="PRU00339"/>
    </source>
</evidence>
<proteinExistence type="predicted"/>
<dbReference type="EMBL" id="CP002467">
    <property type="protein sequence ID" value="ADV82455.1"/>
    <property type="molecule type" value="Genomic_DNA"/>
</dbReference>
<dbReference type="InterPro" id="IPR001867">
    <property type="entry name" value="OmpR/PhoB-type_DNA-bd"/>
</dbReference>
<dbReference type="CDD" id="cd00383">
    <property type="entry name" value="trans_reg_C"/>
    <property type="match status" value="1"/>
</dbReference>
<evidence type="ECO:0000313" key="6">
    <source>
        <dbReference type="EMBL" id="ADV82455.1"/>
    </source>
</evidence>
<keyword evidence="4" id="KW-0472">Membrane</keyword>
<keyword evidence="4" id="KW-1133">Transmembrane helix</keyword>
<evidence type="ECO:0000256" key="3">
    <source>
        <dbReference type="PROSITE-ProRule" id="PRU01091"/>
    </source>
</evidence>
<dbReference type="Pfam" id="PF14559">
    <property type="entry name" value="TPR_19"/>
    <property type="match status" value="2"/>
</dbReference>
<dbReference type="PANTHER" id="PTHR12558:SF13">
    <property type="entry name" value="CELL DIVISION CYCLE PROTEIN 27 HOMOLOG"/>
    <property type="match status" value="1"/>
</dbReference>
<evidence type="ECO:0000256" key="4">
    <source>
        <dbReference type="SAM" id="Phobius"/>
    </source>
</evidence>
<protein>
    <submittedName>
        <fullName evidence="6">Transcriptional regulator, CadC</fullName>
    </submittedName>
</protein>
<dbReference type="AlphaFoldDB" id="E8V398"/>
<dbReference type="PROSITE" id="PS51755">
    <property type="entry name" value="OMPR_PHOB"/>
    <property type="match status" value="1"/>
</dbReference>
<dbReference type="PANTHER" id="PTHR12558">
    <property type="entry name" value="CELL DIVISION CYCLE 16,23,27"/>
    <property type="match status" value="1"/>
</dbReference>
<dbReference type="KEGG" id="tsa:AciPR4_1644"/>
<keyword evidence="4" id="KW-0812">Transmembrane</keyword>
<feature type="transmembrane region" description="Helical" evidence="4">
    <location>
        <begin position="147"/>
        <end position="166"/>
    </location>
</feature>
<dbReference type="GO" id="GO:0000160">
    <property type="term" value="P:phosphorelay signal transduction system"/>
    <property type="evidence" value="ECO:0007669"/>
    <property type="project" value="InterPro"/>
</dbReference>
<dbReference type="OrthoDB" id="105971at2"/>
<dbReference type="InterPro" id="IPR016032">
    <property type="entry name" value="Sig_transdc_resp-reg_C-effctor"/>
</dbReference>
<feature type="repeat" description="TPR" evidence="2">
    <location>
        <begin position="629"/>
        <end position="662"/>
    </location>
</feature>
<accession>E8V398</accession>
<name>E8V398_TERSS</name>
<feature type="repeat" description="TPR" evidence="2">
    <location>
        <begin position="485"/>
        <end position="518"/>
    </location>
</feature>
<dbReference type="SUPFAM" id="SSF48452">
    <property type="entry name" value="TPR-like"/>
    <property type="match status" value="2"/>
</dbReference>
<evidence type="ECO:0000256" key="1">
    <source>
        <dbReference type="ARBA" id="ARBA00023125"/>
    </source>
</evidence>
<dbReference type="HOGENOM" id="CLU_387282_0_0_0"/>
<organism evidence="6 7">
    <name type="scientific">Terriglobus saanensis (strain ATCC BAA-1853 / DSM 23119 / SP1PR4)</name>
    <dbReference type="NCBI Taxonomy" id="401053"/>
    <lineage>
        <taxon>Bacteria</taxon>
        <taxon>Pseudomonadati</taxon>
        <taxon>Acidobacteriota</taxon>
        <taxon>Terriglobia</taxon>
        <taxon>Terriglobales</taxon>
        <taxon>Acidobacteriaceae</taxon>
        <taxon>Terriglobus</taxon>
    </lineage>
</organism>
<dbReference type="Pfam" id="PF13181">
    <property type="entry name" value="TPR_8"/>
    <property type="match status" value="1"/>
</dbReference>
<dbReference type="eggNOG" id="COG0457">
    <property type="taxonomic scope" value="Bacteria"/>
</dbReference>
<dbReference type="SUPFAM" id="SSF46894">
    <property type="entry name" value="C-terminal effector domain of the bipartite response regulators"/>
    <property type="match status" value="1"/>
</dbReference>
<dbReference type="RefSeq" id="WP_013568188.1">
    <property type="nucleotide sequence ID" value="NC_014963.1"/>
</dbReference>
<keyword evidence="7" id="KW-1185">Reference proteome</keyword>
<dbReference type="Gene3D" id="1.25.40.10">
    <property type="entry name" value="Tetratricopeptide repeat domain"/>
    <property type="match status" value="3"/>
</dbReference>
<dbReference type="Gene3D" id="1.10.10.10">
    <property type="entry name" value="Winged helix-like DNA-binding domain superfamily/Winged helix DNA-binding domain"/>
    <property type="match status" value="1"/>
</dbReference>
<dbReference type="InterPro" id="IPR019734">
    <property type="entry name" value="TPR_rpt"/>
</dbReference>
<feature type="repeat" description="TPR" evidence="2">
    <location>
        <begin position="519"/>
        <end position="552"/>
    </location>
</feature>
<gene>
    <name evidence="6" type="ordered locus">AciPR4_1644</name>
</gene>
<evidence type="ECO:0000313" key="7">
    <source>
        <dbReference type="Proteomes" id="UP000006844"/>
    </source>
</evidence>
<dbReference type="SMART" id="SM00028">
    <property type="entry name" value="TPR"/>
    <property type="match status" value="8"/>
</dbReference>
<dbReference type="PROSITE" id="PS50005">
    <property type="entry name" value="TPR"/>
    <property type="match status" value="4"/>
</dbReference>
<dbReference type="GO" id="GO:0006355">
    <property type="term" value="P:regulation of DNA-templated transcription"/>
    <property type="evidence" value="ECO:0007669"/>
    <property type="project" value="InterPro"/>
</dbReference>